<dbReference type="InterPro" id="IPR006118">
    <property type="entry name" value="Recombinase_CS"/>
</dbReference>
<feature type="domain" description="Resolvase/invertase-type recombinase catalytic" evidence="6">
    <location>
        <begin position="3"/>
        <end position="139"/>
    </location>
</feature>
<proteinExistence type="inferred from homology"/>
<dbReference type="AlphaFoldDB" id="A0A5B9M8V0"/>
<feature type="active site" description="O-(5'-phospho-DNA)-serine intermediate" evidence="5">
    <location>
        <position position="11"/>
    </location>
</feature>
<dbReference type="SMART" id="SM00857">
    <property type="entry name" value="Resolvase"/>
    <property type="match status" value="1"/>
</dbReference>
<dbReference type="PANTHER" id="PTHR30461:SF26">
    <property type="entry name" value="RESOLVASE HOMOLOG YNEB"/>
    <property type="match status" value="1"/>
</dbReference>
<dbReference type="Proteomes" id="UP000318709">
    <property type="component" value="Plasmid unnamed2"/>
</dbReference>
<dbReference type="SUPFAM" id="SSF53041">
    <property type="entry name" value="Resolvase-like"/>
    <property type="match status" value="1"/>
</dbReference>
<evidence type="ECO:0000313" key="7">
    <source>
        <dbReference type="EMBL" id="QEF95974.1"/>
    </source>
</evidence>
<evidence type="ECO:0000256" key="2">
    <source>
        <dbReference type="ARBA" id="ARBA00022908"/>
    </source>
</evidence>
<dbReference type="GO" id="GO:0015074">
    <property type="term" value="P:DNA integration"/>
    <property type="evidence" value="ECO:0007669"/>
    <property type="project" value="UniProtKB-KW"/>
</dbReference>
<geneLocation type="plasmid" evidence="7">
    <name>unnamed2</name>
</geneLocation>
<evidence type="ECO:0000256" key="3">
    <source>
        <dbReference type="ARBA" id="ARBA00023125"/>
    </source>
</evidence>
<dbReference type="GO" id="GO:0003677">
    <property type="term" value="F:DNA binding"/>
    <property type="evidence" value="ECO:0007669"/>
    <property type="project" value="UniProtKB-KW"/>
</dbReference>
<evidence type="ECO:0000256" key="4">
    <source>
        <dbReference type="ARBA" id="ARBA00023172"/>
    </source>
</evidence>
<sequence length="192" mass="21228">MGQVLGYARTSTLYQNLEPQLEALEAAGARFIFREQATGTKADQKTRPQLTALLDGVREGDTVLVTRIDRLARSLPDLLQITKCLADKGVTLRAVEQPFDCDSLTGRLTLGILGVIAEFETGLRAERQAEGIERAKRSGKYRGRPADQAQHKRILALVAEGLNPTEISRHPTISMTRQGISKLLKKHRDAQK</sequence>
<comment type="similarity">
    <text evidence="1">Belongs to the site-specific recombinase resolvase family.</text>
</comment>
<keyword evidence="3" id="KW-0238">DNA-binding</keyword>
<dbReference type="OrthoDB" id="9800103at2"/>
<accession>A0A5B9M8V0</accession>
<dbReference type="InterPro" id="IPR036162">
    <property type="entry name" value="Resolvase-like_N_sf"/>
</dbReference>
<dbReference type="CDD" id="cd03768">
    <property type="entry name" value="SR_ResInv"/>
    <property type="match status" value="1"/>
</dbReference>
<dbReference type="KEGG" id="swf:E3E12_08755"/>
<dbReference type="GO" id="GO:0000150">
    <property type="term" value="F:DNA strand exchange activity"/>
    <property type="evidence" value="ECO:0007669"/>
    <property type="project" value="InterPro"/>
</dbReference>
<dbReference type="PANTHER" id="PTHR30461">
    <property type="entry name" value="DNA-INVERTASE FROM LAMBDOID PROPHAGE"/>
    <property type="match status" value="1"/>
</dbReference>
<evidence type="ECO:0000259" key="6">
    <source>
        <dbReference type="PROSITE" id="PS51736"/>
    </source>
</evidence>
<keyword evidence="4" id="KW-0233">DNA recombination</keyword>
<dbReference type="Pfam" id="PF00239">
    <property type="entry name" value="Resolvase"/>
    <property type="match status" value="1"/>
</dbReference>
<dbReference type="InterPro" id="IPR050639">
    <property type="entry name" value="SSR_resolvase"/>
</dbReference>
<dbReference type="PROSITE" id="PS51736">
    <property type="entry name" value="RECOMBINASES_3"/>
    <property type="match status" value="1"/>
</dbReference>
<reference evidence="7 8" key="1">
    <citation type="submission" date="2019-07" db="EMBL/GenBank/DDBJ databases">
        <title>The complete genome sequence of Swingsia_sp. F3b2 LMG30590(T).</title>
        <authorList>
            <person name="Chua K.-O."/>
            <person name="Chan K.-G."/>
            <person name="See-Too W.-S."/>
        </authorList>
    </citation>
    <scope>NUCLEOTIDE SEQUENCE [LARGE SCALE GENOMIC DNA]</scope>
    <source>
        <strain evidence="7 8">F3b2</strain>
        <plasmid evidence="7 8">unnamed2</plasmid>
    </source>
</reference>
<evidence type="ECO:0000256" key="1">
    <source>
        <dbReference type="ARBA" id="ARBA00009913"/>
    </source>
</evidence>
<organism evidence="7 8">
    <name type="scientific">Formicincola oecophyllae</name>
    <dbReference type="NCBI Taxonomy" id="2558361"/>
    <lineage>
        <taxon>Bacteria</taxon>
        <taxon>Pseudomonadati</taxon>
        <taxon>Pseudomonadota</taxon>
        <taxon>Alphaproteobacteria</taxon>
        <taxon>Acetobacterales</taxon>
        <taxon>Acetobacteraceae</taxon>
        <taxon>Formicincola</taxon>
    </lineage>
</organism>
<dbReference type="PROSITE" id="PS00398">
    <property type="entry name" value="RECOMBINASES_2"/>
    <property type="match status" value="1"/>
</dbReference>
<keyword evidence="8" id="KW-1185">Reference proteome</keyword>
<name>A0A5B9M8V0_9PROT</name>
<dbReference type="EMBL" id="CP042424">
    <property type="protein sequence ID" value="QEF95974.1"/>
    <property type="molecule type" value="Genomic_DNA"/>
</dbReference>
<dbReference type="Gene3D" id="3.40.50.1390">
    <property type="entry name" value="Resolvase, N-terminal catalytic domain"/>
    <property type="match status" value="1"/>
</dbReference>
<evidence type="ECO:0000313" key="8">
    <source>
        <dbReference type="Proteomes" id="UP000318709"/>
    </source>
</evidence>
<gene>
    <name evidence="7" type="ORF">E3E12_08755</name>
</gene>
<keyword evidence="2" id="KW-0229">DNA integration</keyword>
<dbReference type="InterPro" id="IPR006119">
    <property type="entry name" value="Resolv_N"/>
</dbReference>
<keyword evidence="7" id="KW-0614">Plasmid</keyword>
<evidence type="ECO:0000256" key="5">
    <source>
        <dbReference type="PIRSR" id="PIRSR606118-50"/>
    </source>
</evidence>
<protein>
    <submittedName>
        <fullName evidence="7">Recombinase family protein</fullName>
    </submittedName>
</protein>